<comment type="similarity">
    <text evidence="1">Belongs to the TMA16 family.</text>
</comment>
<reference evidence="2" key="1">
    <citation type="submission" date="2015-01" db="EMBL/GenBank/DDBJ databases">
        <authorList>
            <person name="Durling Mikael"/>
        </authorList>
    </citation>
    <scope>NUCLEOTIDE SEQUENCE</scope>
</reference>
<evidence type="ECO:0008006" key="3">
    <source>
        <dbReference type="Google" id="ProtNLM"/>
    </source>
</evidence>
<dbReference type="Pfam" id="PF11176">
    <property type="entry name" value="Tma16"/>
    <property type="match status" value="1"/>
</dbReference>
<sequence>NLYQPEIYNKNSLDFSCYIKRHAQRQKSLSVLNMPSTLQKTRKQISKKRNGVMNALHEKSRDSLRLHKASVRDQRLDRLAAARSKNEQPIVKRVNFFQEALRDSKAEVLELTTIQDKIQAFIHQYVEEYDSLKKARRPGRPASTREDLLKSKVAALQAEYDQGFSIPDVINAEGAAILSSCEDPSSEAIPWSKVTTVPWIKVTRAGQTRQADFPTKGLN</sequence>
<protein>
    <recommendedName>
        <fullName evidence="3">Translation machinery-associated protein 16</fullName>
    </recommendedName>
</protein>
<dbReference type="PANTHER" id="PTHR13349:SF2">
    <property type="entry name" value="TRANSLATION MACHINERY-ASSOCIATED PROTEIN 16"/>
    <property type="match status" value="1"/>
</dbReference>
<accession>A0A0B7JW35</accession>
<organism evidence="2">
    <name type="scientific">Bionectria ochroleuca</name>
    <name type="common">Gliocladium roseum</name>
    <dbReference type="NCBI Taxonomy" id="29856"/>
    <lineage>
        <taxon>Eukaryota</taxon>
        <taxon>Fungi</taxon>
        <taxon>Dikarya</taxon>
        <taxon>Ascomycota</taxon>
        <taxon>Pezizomycotina</taxon>
        <taxon>Sordariomycetes</taxon>
        <taxon>Hypocreomycetidae</taxon>
        <taxon>Hypocreales</taxon>
        <taxon>Bionectriaceae</taxon>
        <taxon>Clonostachys</taxon>
    </lineage>
</organism>
<name>A0A0B7JW35_BIOOC</name>
<dbReference type="EMBL" id="CDPU01000005">
    <property type="protein sequence ID" value="CEO46706.1"/>
    <property type="molecule type" value="Genomic_DNA"/>
</dbReference>
<evidence type="ECO:0000256" key="1">
    <source>
        <dbReference type="ARBA" id="ARBA00034127"/>
    </source>
</evidence>
<dbReference type="InterPro" id="IPR021346">
    <property type="entry name" value="Tma16"/>
</dbReference>
<dbReference type="InterPro" id="IPR038356">
    <property type="entry name" value="Tma16_sf"/>
</dbReference>
<evidence type="ECO:0000313" key="2">
    <source>
        <dbReference type="EMBL" id="CEO46706.1"/>
    </source>
</evidence>
<dbReference type="AlphaFoldDB" id="A0A0B7JW35"/>
<proteinExistence type="inferred from homology"/>
<dbReference type="GO" id="GO:0005634">
    <property type="term" value="C:nucleus"/>
    <property type="evidence" value="ECO:0007669"/>
    <property type="project" value="TreeGrafter"/>
</dbReference>
<dbReference type="PANTHER" id="PTHR13349">
    <property type="entry name" value="TRANSLATION MACHINERY-ASSOCIATED PROTEIN 16"/>
    <property type="match status" value="1"/>
</dbReference>
<gene>
    <name evidence="2" type="ORF">BN869_000002761_1</name>
</gene>
<dbReference type="Gene3D" id="1.20.1440.170">
    <property type="entry name" value="Translation machinery-associated protein 16-like"/>
    <property type="match status" value="1"/>
</dbReference>
<feature type="non-terminal residue" evidence="2">
    <location>
        <position position="1"/>
    </location>
</feature>